<feature type="domain" description="YhdP central" evidence="1">
    <location>
        <begin position="193"/>
        <end position="875"/>
    </location>
</feature>
<evidence type="ECO:0000313" key="3">
    <source>
        <dbReference type="Proteomes" id="UP001596492"/>
    </source>
</evidence>
<name>A0ABW2IHL8_9PROT</name>
<dbReference type="EMBL" id="JBHTBR010000002">
    <property type="protein sequence ID" value="MFC7290442.1"/>
    <property type="molecule type" value="Genomic_DNA"/>
</dbReference>
<protein>
    <submittedName>
        <fullName evidence="2">DUF3971 domain-containing protein</fullName>
    </submittedName>
</protein>
<dbReference type="Pfam" id="PF13116">
    <property type="entry name" value="YhdP"/>
    <property type="match status" value="3"/>
</dbReference>
<feature type="domain" description="YhdP central" evidence="1">
    <location>
        <begin position="884"/>
        <end position="1090"/>
    </location>
</feature>
<organism evidence="2 3">
    <name type="scientific">Hirschia litorea</name>
    <dbReference type="NCBI Taxonomy" id="1199156"/>
    <lineage>
        <taxon>Bacteria</taxon>
        <taxon>Pseudomonadati</taxon>
        <taxon>Pseudomonadota</taxon>
        <taxon>Alphaproteobacteria</taxon>
        <taxon>Hyphomonadales</taxon>
        <taxon>Hyphomonadaceae</taxon>
        <taxon>Hirschia</taxon>
    </lineage>
</organism>
<evidence type="ECO:0000313" key="2">
    <source>
        <dbReference type="EMBL" id="MFC7290442.1"/>
    </source>
</evidence>
<reference evidence="3" key="1">
    <citation type="journal article" date="2019" name="Int. J. Syst. Evol. Microbiol.">
        <title>The Global Catalogue of Microorganisms (GCM) 10K type strain sequencing project: providing services to taxonomists for standard genome sequencing and annotation.</title>
        <authorList>
            <consortium name="The Broad Institute Genomics Platform"/>
            <consortium name="The Broad Institute Genome Sequencing Center for Infectious Disease"/>
            <person name="Wu L."/>
            <person name="Ma J."/>
        </authorList>
    </citation>
    <scope>NUCLEOTIDE SEQUENCE [LARGE SCALE GENOMIC DNA]</scope>
    <source>
        <strain evidence="3">CCUG 51308</strain>
    </source>
</reference>
<keyword evidence="3" id="KW-1185">Reference proteome</keyword>
<gene>
    <name evidence="2" type="ORF">ACFQS8_02345</name>
</gene>
<dbReference type="InterPro" id="IPR025263">
    <property type="entry name" value="YhdP_central"/>
</dbReference>
<feature type="domain" description="YhdP central" evidence="1">
    <location>
        <begin position="1"/>
        <end position="171"/>
    </location>
</feature>
<dbReference type="RefSeq" id="WP_382165339.1">
    <property type="nucleotide sequence ID" value="NZ_JBHTBR010000002.1"/>
</dbReference>
<accession>A0ABW2IHL8</accession>
<proteinExistence type="predicted"/>
<evidence type="ECO:0000259" key="1">
    <source>
        <dbReference type="Pfam" id="PF13116"/>
    </source>
</evidence>
<sequence>MKFSIRMLILELLALIVLATIVAAGLLAWRLSKGPLDMDVLRPQVEAALSEARGGNAVEIDSLALAWSPDKKRIEATVGGITTYTAENNIDAKAKSGAVWFETAALLRGKFNIIKFRLEDGYTGLHRDKQGNWKIVSPNIDVFDDKDEPSPLKTDTPMMLQWRDWIPQLREHVETQSFQEVEFSNFDIKLTDGVTGLNWQIKEVSGIWTADSDGLMMDLSGDFLGEDAPNAVQMRFSSDPVIENFSIELGISGADPERLAALITKESYPLQYNGVVDLKIGATANELDGLLTAQISGAGENGNILLDETEYVLDSVSFETLFDFKKRRVDLTELNLKSQKLKGEFSGLADVTEYFNGTSNPKIPFEFQAKNIWVDIQPMFSSAWDIKTFDVNGVVDTDTLAVEIESASGGLENFKGNGSGRLYLEPKMVVDPDTPPKSLGSRLGVELKATGEGSVSPQDVLRFWPVKLGSVGRVWAKNNVLEGRATSLNFRMDFPPGTTSKSIVPDKHLTLDFAVEGAKVTFLEDLPAIENASGTGRLRGNSLQIDLASGEFGGWKLSDGEVRLPAFHPAGAISTYKASGQGDLKGLMKILEGSRLNTCSEYGLACDKMNGFGSLDVSIKRPMKKGTTAEDIVFDVRGGFVDANAPDLASGFGLEKTDVTVELDNEHLEIKGAGRFGGAPADFTWQQLFETEKGTSLIANAIVSPDLLNSLGIAARSIMQGEADLQLEAYGDGRDFDSIDMHVDFTGAALNLSEIGWLKPLYVPATGELRYGKAANGESILTGDIVAKGLKLAGELNFLEGQGLQRATIERIYSENRMDMRGDLSRTSKGDVKINVSGPFFDASPWIDGLTQLDGGGVGPGVNVSANIAVDKLKLREDAELLNSKIVMDFNPKRLQRGLVSGTIERGKGIEATFERDGEDIAFQLRSDDAGYVLRTLLKTDYLTGGTLSMSGLMGKDLGTAEMNMRNVRLKGAPVLAEIFALASLRGLTDVLNGDGVMFTEIQAPIRFKKGRLELPGVRASGPAMGLTTRGWLEMETGNLSLDGVVVPSFGVNSALGGIPIIGDLFVSRQGEGVFAVTYSVRGALERARVSINPLSAVTPGFLRRIMENPSQEPDEDS</sequence>
<comment type="caution">
    <text evidence="2">The sequence shown here is derived from an EMBL/GenBank/DDBJ whole genome shotgun (WGS) entry which is preliminary data.</text>
</comment>
<dbReference type="Proteomes" id="UP001596492">
    <property type="component" value="Unassembled WGS sequence"/>
</dbReference>